<feature type="signal peptide" evidence="2">
    <location>
        <begin position="1"/>
        <end position="22"/>
    </location>
</feature>
<evidence type="ECO:0000313" key="4">
    <source>
        <dbReference type="Proteomes" id="UP000439903"/>
    </source>
</evidence>
<evidence type="ECO:0000256" key="2">
    <source>
        <dbReference type="SAM" id="SignalP"/>
    </source>
</evidence>
<evidence type="ECO:0008006" key="5">
    <source>
        <dbReference type="Google" id="ProtNLM"/>
    </source>
</evidence>
<protein>
    <recommendedName>
        <fullName evidence="5">PiggyBac transposable element-derived protein 4 C-terminal zinc-ribbon domain-containing protein</fullName>
    </recommendedName>
</protein>
<feature type="chain" id="PRO_5034836340" description="PiggyBac transposable element-derived protein 4 C-terminal zinc-ribbon domain-containing protein" evidence="2">
    <location>
        <begin position="23"/>
        <end position="130"/>
    </location>
</feature>
<sequence length="130" mass="15171">MRGLSWEMCVLAFLLGIAKANAFLSFKKWHKGAHDVSYFDFRRQLAFEILNEEYLNLRNSSPSSSKKHSRTQDEPQHKISPLPKRKKTQNITTYPQLRCIYCGTRTRYHCVCNNVKGVCISCFSDYHFTS</sequence>
<name>A0A8H4AKA9_GIGMA</name>
<dbReference type="Proteomes" id="UP000439903">
    <property type="component" value="Unassembled WGS sequence"/>
</dbReference>
<evidence type="ECO:0000313" key="3">
    <source>
        <dbReference type="EMBL" id="KAF0505910.1"/>
    </source>
</evidence>
<evidence type="ECO:0000256" key="1">
    <source>
        <dbReference type="SAM" id="MobiDB-lite"/>
    </source>
</evidence>
<gene>
    <name evidence="3" type="ORF">F8M41_019242</name>
</gene>
<reference evidence="3 4" key="1">
    <citation type="journal article" date="2019" name="Environ. Microbiol.">
        <title>At the nexus of three kingdoms: the genome of the mycorrhizal fungus Gigaspora margarita provides insights into plant, endobacterial and fungal interactions.</title>
        <authorList>
            <person name="Venice F."/>
            <person name="Ghignone S."/>
            <person name="Salvioli di Fossalunga A."/>
            <person name="Amselem J."/>
            <person name="Novero M."/>
            <person name="Xianan X."/>
            <person name="Sedzielewska Toro K."/>
            <person name="Morin E."/>
            <person name="Lipzen A."/>
            <person name="Grigoriev I.V."/>
            <person name="Henrissat B."/>
            <person name="Martin F.M."/>
            <person name="Bonfante P."/>
        </authorList>
    </citation>
    <scope>NUCLEOTIDE SEQUENCE [LARGE SCALE GENOMIC DNA]</scope>
    <source>
        <strain evidence="3 4">BEG34</strain>
    </source>
</reference>
<proteinExistence type="predicted"/>
<dbReference type="EMBL" id="WTPW01000493">
    <property type="protein sequence ID" value="KAF0505910.1"/>
    <property type="molecule type" value="Genomic_DNA"/>
</dbReference>
<accession>A0A8H4AKA9</accession>
<organism evidence="3 4">
    <name type="scientific">Gigaspora margarita</name>
    <dbReference type="NCBI Taxonomy" id="4874"/>
    <lineage>
        <taxon>Eukaryota</taxon>
        <taxon>Fungi</taxon>
        <taxon>Fungi incertae sedis</taxon>
        <taxon>Mucoromycota</taxon>
        <taxon>Glomeromycotina</taxon>
        <taxon>Glomeromycetes</taxon>
        <taxon>Diversisporales</taxon>
        <taxon>Gigasporaceae</taxon>
        <taxon>Gigaspora</taxon>
    </lineage>
</organism>
<feature type="region of interest" description="Disordered" evidence="1">
    <location>
        <begin position="58"/>
        <end position="85"/>
    </location>
</feature>
<keyword evidence="4" id="KW-1185">Reference proteome</keyword>
<keyword evidence="2" id="KW-0732">Signal</keyword>
<dbReference type="OrthoDB" id="2430931at2759"/>
<dbReference type="AlphaFoldDB" id="A0A8H4AKA9"/>
<comment type="caution">
    <text evidence="3">The sequence shown here is derived from an EMBL/GenBank/DDBJ whole genome shotgun (WGS) entry which is preliminary data.</text>
</comment>